<keyword evidence="3 6" id="KW-0812">Transmembrane</keyword>
<keyword evidence="4 6" id="KW-1133">Transmembrane helix</keyword>
<dbReference type="Pfam" id="PF03772">
    <property type="entry name" value="Competence"/>
    <property type="match status" value="1"/>
</dbReference>
<protein>
    <submittedName>
        <fullName evidence="8">Competence protein ComEC</fullName>
    </submittedName>
</protein>
<dbReference type="InterPro" id="IPR035681">
    <property type="entry name" value="ComA-like_MBL"/>
</dbReference>
<evidence type="ECO:0000256" key="1">
    <source>
        <dbReference type="ARBA" id="ARBA00004651"/>
    </source>
</evidence>
<feature type="transmembrane region" description="Helical" evidence="6">
    <location>
        <begin position="493"/>
        <end position="510"/>
    </location>
</feature>
<evidence type="ECO:0000256" key="3">
    <source>
        <dbReference type="ARBA" id="ARBA00022692"/>
    </source>
</evidence>
<evidence type="ECO:0000256" key="6">
    <source>
        <dbReference type="SAM" id="Phobius"/>
    </source>
</evidence>
<feature type="transmembrane region" description="Helical" evidence="6">
    <location>
        <begin position="360"/>
        <end position="380"/>
    </location>
</feature>
<dbReference type="NCBIfam" id="TIGR00361">
    <property type="entry name" value="ComEC_Rec2"/>
    <property type="match status" value="1"/>
</dbReference>
<dbReference type="OrthoDB" id="9761531at2"/>
<dbReference type="InterPro" id="IPR001279">
    <property type="entry name" value="Metallo-B-lactamas"/>
</dbReference>
<dbReference type="InterPro" id="IPR004797">
    <property type="entry name" value="Competence_ComEC/Rec2"/>
</dbReference>
<dbReference type="AlphaFoldDB" id="A0A106BLS2"/>
<dbReference type="GO" id="GO:0005886">
    <property type="term" value="C:plasma membrane"/>
    <property type="evidence" value="ECO:0007669"/>
    <property type="project" value="UniProtKB-SubCell"/>
</dbReference>
<gene>
    <name evidence="8" type="ORF">ABW22_11230</name>
</gene>
<feature type="domain" description="Metallo-beta-lactamase" evidence="7">
    <location>
        <begin position="528"/>
        <end position="721"/>
    </location>
</feature>
<dbReference type="SMART" id="SM00849">
    <property type="entry name" value="Lactamase_B"/>
    <property type="match status" value="1"/>
</dbReference>
<proteinExistence type="predicted"/>
<feature type="transmembrane region" description="Helical" evidence="6">
    <location>
        <begin position="254"/>
        <end position="277"/>
    </location>
</feature>
<evidence type="ECO:0000313" key="9">
    <source>
        <dbReference type="Proteomes" id="UP000064243"/>
    </source>
</evidence>
<evidence type="ECO:0000256" key="2">
    <source>
        <dbReference type="ARBA" id="ARBA00022475"/>
    </source>
</evidence>
<dbReference type="NCBIfam" id="TIGR00360">
    <property type="entry name" value="ComEC_N-term"/>
    <property type="match status" value="1"/>
</dbReference>
<dbReference type="InterPro" id="IPR025405">
    <property type="entry name" value="DUF4131"/>
</dbReference>
<dbReference type="InterPro" id="IPR004477">
    <property type="entry name" value="ComEC_N"/>
</dbReference>
<accession>A0A106BLS2</accession>
<sequence>MRLTLIAFCLGVWWLQQQPELPPVRWLWLLPLLLSLLWLPVSPRPVAEFTRRLGIVLLCVALGFAWAAWRADVRLAERLPAQWQGVDIALVGVIADLPHTNARGERFVFDVEQVTTPNAPVLRRIQLTRYWPRGSAHRVARMQAGERWQLTVRVKMPYGTSNPHGFDLEAWMLERGINASGYVREQPAPQRLAAQAHTPAAWIAATRAAVRQRIFTTLGDAPYAGVIAALVVGDQRGIPYGQWRAFTRTGVNHLLSISGLHVTMIATLAGWLMASVWRRLPRHAERLPARQAGLIMAVLAALAYAVLAGFQVPAQRTLFMLVVLALAFWGRRQARPFTALIVALFVVLLVDPWAVLSAGFWLSFGAMAAILWVTFGRVALPDQLRGWVTVQWAVTLALAPVLFLLFQQVSLISPLANAVAIPLVSWLVTPLALLGVLIPPLWQVAAWLMAWLGAGLAWASSLPLAVMTLPAAGLEATALALAGTVWLLLPRGFPLRVLGLVLWLPLLFPLRDAIAPDHFRAEAIDVGQGTAVLIRTANHVLLYDTGASFADSDSGERIVVPYLRASGIGRLSGLIVSHDDNDHSGGMRSVLRDIPTDWLLHGMPANSPLLDNAPPARSCARGQRWNWDGVQFEILNPRPAAYAESRRRNNDFSCVLRVSSARHSMLLTGDGERQTELELLESGQLTPVNVLFAGHHGSRTSSIPEFVAATRPEFVVFTLGHRNRYGHPHPHVAARFREIDAHMLRSDSGGLIRLDFGEAGVEASQYRPTYRRYWQTKFSQP</sequence>
<dbReference type="RefSeq" id="WP_059756438.1">
    <property type="nucleotide sequence ID" value="NZ_LDUG01000032.1"/>
</dbReference>
<feature type="transmembrane region" description="Helical" evidence="6">
    <location>
        <begin position="387"/>
        <end position="406"/>
    </location>
</feature>
<dbReference type="InterPro" id="IPR052159">
    <property type="entry name" value="Competence_DNA_uptake"/>
</dbReference>
<evidence type="ECO:0000313" key="8">
    <source>
        <dbReference type="EMBL" id="KVW94790.1"/>
    </source>
</evidence>
<dbReference type="EMBL" id="LDUG01000032">
    <property type="protein sequence ID" value="KVW94790.1"/>
    <property type="molecule type" value="Genomic_DNA"/>
</dbReference>
<name>A0A106BLS2_THIDE</name>
<dbReference type="InterPro" id="IPR036866">
    <property type="entry name" value="RibonucZ/Hydroxyglut_hydro"/>
</dbReference>
<comment type="subcellular location">
    <subcellularLocation>
        <location evidence="1">Cell membrane</location>
        <topology evidence="1">Multi-pass membrane protein</topology>
    </subcellularLocation>
</comment>
<feature type="transmembrane region" description="Helical" evidence="6">
    <location>
        <begin position="27"/>
        <end position="46"/>
    </location>
</feature>
<dbReference type="Pfam" id="PF00753">
    <property type="entry name" value="Lactamase_B"/>
    <property type="match status" value="1"/>
</dbReference>
<organism evidence="8 9">
    <name type="scientific">Thiobacillus denitrificans</name>
    <dbReference type="NCBI Taxonomy" id="36861"/>
    <lineage>
        <taxon>Bacteria</taxon>
        <taxon>Pseudomonadati</taxon>
        <taxon>Pseudomonadota</taxon>
        <taxon>Betaproteobacteria</taxon>
        <taxon>Nitrosomonadales</taxon>
        <taxon>Thiobacillaceae</taxon>
        <taxon>Thiobacillus</taxon>
    </lineage>
</organism>
<evidence type="ECO:0000256" key="5">
    <source>
        <dbReference type="ARBA" id="ARBA00023136"/>
    </source>
</evidence>
<comment type="caution">
    <text evidence="8">The sequence shown here is derived from an EMBL/GenBank/DDBJ whole genome shotgun (WGS) entry which is preliminary data.</text>
</comment>
<keyword evidence="5 6" id="KW-0472">Membrane</keyword>
<feature type="transmembrane region" description="Helical" evidence="6">
    <location>
        <begin position="53"/>
        <end position="69"/>
    </location>
</feature>
<reference evidence="8 9" key="1">
    <citation type="journal article" date="2015" name="Appl. Environ. Microbiol.">
        <title>Aerobic and Anaerobic Thiosulfate Oxidation by a Cold-Adapted, Subglacial Chemoautotroph.</title>
        <authorList>
            <person name="Harrold Z.R."/>
            <person name="Skidmore M.L."/>
            <person name="Hamilton T.L."/>
            <person name="Desch L."/>
            <person name="Amada K."/>
            <person name="van Gelder W."/>
            <person name="Glover K."/>
            <person name="Roden E.E."/>
            <person name="Boyd E.S."/>
        </authorList>
    </citation>
    <scope>NUCLEOTIDE SEQUENCE [LARGE SCALE GENOMIC DNA]</scope>
    <source>
        <strain evidence="8 9">RG</strain>
    </source>
</reference>
<evidence type="ECO:0000259" key="7">
    <source>
        <dbReference type="SMART" id="SM00849"/>
    </source>
</evidence>
<keyword evidence="2" id="KW-1003">Cell membrane</keyword>
<dbReference type="SUPFAM" id="SSF56281">
    <property type="entry name" value="Metallo-hydrolase/oxidoreductase"/>
    <property type="match status" value="1"/>
</dbReference>
<feature type="transmembrane region" description="Helical" evidence="6">
    <location>
        <begin position="337"/>
        <end position="354"/>
    </location>
</feature>
<dbReference type="PATRIC" id="fig|36861.3.peg.2025"/>
<dbReference type="PANTHER" id="PTHR30619:SF1">
    <property type="entry name" value="RECOMBINATION PROTEIN 2"/>
    <property type="match status" value="1"/>
</dbReference>
<dbReference type="CDD" id="cd07731">
    <property type="entry name" value="ComA-like_MBL-fold"/>
    <property type="match status" value="1"/>
</dbReference>
<feature type="transmembrane region" description="Helical" evidence="6">
    <location>
        <begin position="289"/>
        <end position="307"/>
    </location>
</feature>
<dbReference type="PANTHER" id="PTHR30619">
    <property type="entry name" value="DNA INTERNALIZATION/COMPETENCE PROTEIN COMEC/REC2"/>
    <property type="match status" value="1"/>
</dbReference>
<dbReference type="Gene3D" id="3.60.15.10">
    <property type="entry name" value="Ribonuclease Z/Hydroxyacylglutathione hydrolase-like"/>
    <property type="match status" value="1"/>
</dbReference>
<feature type="transmembrane region" description="Helical" evidence="6">
    <location>
        <begin position="418"/>
        <end position="438"/>
    </location>
</feature>
<dbReference type="GO" id="GO:0030420">
    <property type="term" value="P:establishment of competence for transformation"/>
    <property type="evidence" value="ECO:0007669"/>
    <property type="project" value="InterPro"/>
</dbReference>
<dbReference type="Pfam" id="PF13567">
    <property type="entry name" value="DUF4131"/>
    <property type="match status" value="1"/>
</dbReference>
<evidence type="ECO:0000256" key="4">
    <source>
        <dbReference type="ARBA" id="ARBA00022989"/>
    </source>
</evidence>
<keyword evidence="9" id="KW-1185">Reference proteome</keyword>
<dbReference type="Proteomes" id="UP000064243">
    <property type="component" value="Unassembled WGS sequence"/>
</dbReference>